<feature type="disulfide bond" evidence="1">
    <location>
        <begin position="32"/>
        <end position="42"/>
    </location>
</feature>
<keyword evidence="2" id="KW-1133">Transmembrane helix</keyword>
<comment type="caution">
    <text evidence="1">Lacks conserved residue(s) required for the propagation of feature annotation.</text>
</comment>
<dbReference type="PROSITE" id="PS50026">
    <property type="entry name" value="EGF_3"/>
    <property type="match status" value="1"/>
</dbReference>
<keyword evidence="1" id="KW-1015">Disulfide bond</keyword>
<feature type="disulfide bond" evidence="1">
    <location>
        <begin position="54"/>
        <end position="63"/>
    </location>
</feature>
<organism evidence="4 5">
    <name type="scientific">Diaphorina citri</name>
    <name type="common">Asian citrus psyllid</name>
    <dbReference type="NCBI Taxonomy" id="121845"/>
    <lineage>
        <taxon>Eukaryota</taxon>
        <taxon>Metazoa</taxon>
        <taxon>Ecdysozoa</taxon>
        <taxon>Arthropoda</taxon>
        <taxon>Hexapoda</taxon>
        <taxon>Insecta</taxon>
        <taxon>Pterygota</taxon>
        <taxon>Neoptera</taxon>
        <taxon>Paraneoptera</taxon>
        <taxon>Hemiptera</taxon>
        <taxon>Sternorrhyncha</taxon>
        <taxon>Psylloidea</taxon>
        <taxon>Psyllidae</taxon>
        <taxon>Diaphorininae</taxon>
        <taxon>Diaphorina</taxon>
    </lineage>
</organism>
<dbReference type="KEGG" id="dci:103508435"/>
<gene>
    <name evidence="5" type="primary">LOC103508435</name>
</gene>
<accession>A0A1S3CZV0</accession>
<evidence type="ECO:0000313" key="5">
    <source>
        <dbReference type="RefSeq" id="XP_008471201.1"/>
    </source>
</evidence>
<proteinExistence type="predicted"/>
<dbReference type="PROSITE" id="PS00022">
    <property type="entry name" value="EGF_1"/>
    <property type="match status" value="1"/>
</dbReference>
<dbReference type="SUPFAM" id="SSF57196">
    <property type="entry name" value="EGF/Laminin"/>
    <property type="match status" value="1"/>
</dbReference>
<keyword evidence="2" id="KW-0472">Membrane</keyword>
<evidence type="ECO:0000256" key="2">
    <source>
        <dbReference type="SAM" id="Phobius"/>
    </source>
</evidence>
<keyword evidence="1" id="KW-0245">EGF-like domain</keyword>
<feature type="transmembrane region" description="Helical" evidence="2">
    <location>
        <begin position="69"/>
        <end position="95"/>
    </location>
</feature>
<dbReference type="Proteomes" id="UP000079169">
    <property type="component" value="Unplaced"/>
</dbReference>
<evidence type="ECO:0000313" key="4">
    <source>
        <dbReference type="Proteomes" id="UP000079169"/>
    </source>
</evidence>
<dbReference type="Gene3D" id="2.10.25.10">
    <property type="entry name" value="Laminin"/>
    <property type="match status" value="1"/>
</dbReference>
<dbReference type="InterPro" id="IPR000742">
    <property type="entry name" value="EGF"/>
</dbReference>
<evidence type="ECO:0000259" key="3">
    <source>
        <dbReference type="PROSITE" id="PS50026"/>
    </source>
</evidence>
<dbReference type="OMA" id="GMETKRI"/>
<feature type="domain" description="EGF-like" evidence="3">
    <location>
        <begin position="29"/>
        <end position="64"/>
    </location>
</feature>
<name>A0A1S3CZV0_DIACI</name>
<dbReference type="PaxDb" id="121845-A0A1S3CZV0"/>
<dbReference type="AlphaFoldDB" id="A0A1S3CZV0"/>
<sequence length="203" mass="22494">MVSLISQIKSAPGGSTGKPGFNGTGKVCTDVCKGYCENKGTCVKDARGQPSCRCVGSFIGPHCAQKSEFAYIAGGIAATVVFLIIIALFVWMICARSERRREPKKLVAQTNDQTGSQVNFYYGGAPYAESVAPSHHSTYAHYYDDEEDGWEMPNFYNETYMKVGMETKRIRDGDETYSGRRRIVFETYKCARAAQFDNVTSHI</sequence>
<evidence type="ECO:0000256" key="1">
    <source>
        <dbReference type="PROSITE-ProRule" id="PRU00076"/>
    </source>
</evidence>
<dbReference type="RefSeq" id="XP_008471201.1">
    <property type="nucleotide sequence ID" value="XM_008472979.1"/>
</dbReference>
<dbReference type="GeneID" id="103508435"/>
<dbReference type="STRING" id="121845.A0A1S3CZV0"/>
<keyword evidence="2" id="KW-0812">Transmembrane</keyword>
<reference evidence="5" key="1">
    <citation type="submission" date="2025-08" db="UniProtKB">
        <authorList>
            <consortium name="RefSeq"/>
        </authorList>
    </citation>
    <scope>IDENTIFICATION</scope>
</reference>
<protein>
    <submittedName>
        <fullName evidence="5">Uncharacterized protein LOC103508435</fullName>
    </submittedName>
</protein>
<keyword evidence="4" id="KW-1185">Reference proteome</keyword>